<organism evidence="3 4">
    <name type="scientific">Laccaria amethystina LaAM-08-1</name>
    <dbReference type="NCBI Taxonomy" id="1095629"/>
    <lineage>
        <taxon>Eukaryota</taxon>
        <taxon>Fungi</taxon>
        <taxon>Dikarya</taxon>
        <taxon>Basidiomycota</taxon>
        <taxon>Agaricomycotina</taxon>
        <taxon>Agaricomycetes</taxon>
        <taxon>Agaricomycetidae</taxon>
        <taxon>Agaricales</taxon>
        <taxon>Agaricineae</taxon>
        <taxon>Hydnangiaceae</taxon>
        <taxon>Laccaria</taxon>
    </lineage>
</organism>
<feature type="compositionally biased region" description="Polar residues" evidence="1">
    <location>
        <begin position="452"/>
        <end position="467"/>
    </location>
</feature>
<name>A0A0C9WH50_9AGAR</name>
<protein>
    <submittedName>
        <fullName evidence="3">Unplaced genomic scaffold K443scaffold_614, whole genome shotgun sequence</fullName>
    </submittedName>
</protein>
<dbReference type="OrthoDB" id="3214502at2759"/>
<evidence type="ECO:0000259" key="2">
    <source>
        <dbReference type="Pfam" id="PF18803"/>
    </source>
</evidence>
<feature type="region of interest" description="Disordered" evidence="1">
    <location>
        <begin position="408"/>
        <end position="468"/>
    </location>
</feature>
<dbReference type="HOGENOM" id="CLU_003703_13_3_1"/>
<gene>
    <name evidence="3" type="ORF">K443DRAFT_15095</name>
</gene>
<dbReference type="Proteomes" id="UP000054477">
    <property type="component" value="Unassembled WGS sequence"/>
</dbReference>
<dbReference type="Pfam" id="PF18758">
    <property type="entry name" value="KDZ"/>
    <property type="match status" value="1"/>
</dbReference>
<reference evidence="4" key="2">
    <citation type="submission" date="2015-01" db="EMBL/GenBank/DDBJ databases">
        <title>Evolutionary Origins and Diversification of the Mycorrhizal Mutualists.</title>
        <authorList>
            <consortium name="DOE Joint Genome Institute"/>
            <consortium name="Mycorrhizal Genomics Consortium"/>
            <person name="Kohler A."/>
            <person name="Kuo A."/>
            <person name="Nagy L.G."/>
            <person name="Floudas D."/>
            <person name="Copeland A."/>
            <person name="Barry K.W."/>
            <person name="Cichocki N."/>
            <person name="Veneault-Fourrey C."/>
            <person name="LaButti K."/>
            <person name="Lindquist E.A."/>
            <person name="Lipzen A."/>
            <person name="Lundell T."/>
            <person name="Morin E."/>
            <person name="Murat C."/>
            <person name="Riley R."/>
            <person name="Ohm R."/>
            <person name="Sun H."/>
            <person name="Tunlid A."/>
            <person name="Henrissat B."/>
            <person name="Grigoriev I.V."/>
            <person name="Hibbett D.S."/>
            <person name="Martin F."/>
        </authorList>
    </citation>
    <scope>NUCLEOTIDE SEQUENCE [LARGE SCALE GENOMIC DNA]</scope>
    <source>
        <strain evidence="4">LaAM-08-1</strain>
    </source>
</reference>
<dbReference type="PANTHER" id="PTHR33096">
    <property type="entry name" value="CXC2 DOMAIN-CONTAINING PROTEIN"/>
    <property type="match status" value="1"/>
</dbReference>
<keyword evidence="4" id="KW-1185">Reference proteome</keyword>
<dbReference type="STRING" id="1095629.A0A0C9WH50"/>
<dbReference type="Pfam" id="PF18803">
    <property type="entry name" value="CxC2"/>
    <property type="match status" value="1"/>
</dbReference>
<dbReference type="PANTHER" id="PTHR33096:SF1">
    <property type="entry name" value="CXC1-LIKE CYSTEINE CLUSTER ASSOCIATED WITH KDZ TRANSPOSASES DOMAIN-CONTAINING PROTEIN"/>
    <property type="match status" value="1"/>
</dbReference>
<evidence type="ECO:0000256" key="1">
    <source>
        <dbReference type="SAM" id="MobiDB-lite"/>
    </source>
</evidence>
<dbReference type="EMBL" id="KN839149">
    <property type="protein sequence ID" value="KIJ90579.1"/>
    <property type="molecule type" value="Genomic_DNA"/>
</dbReference>
<accession>A0A0C9WH50</accession>
<dbReference type="InterPro" id="IPR040521">
    <property type="entry name" value="KDZ"/>
</dbReference>
<feature type="compositionally biased region" description="Basic and acidic residues" evidence="1">
    <location>
        <begin position="431"/>
        <end position="443"/>
    </location>
</feature>
<evidence type="ECO:0000313" key="3">
    <source>
        <dbReference type="EMBL" id="KIJ90579.1"/>
    </source>
</evidence>
<dbReference type="AlphaFoldDB" id="A0A0C9WH50"/>
<sequence>MRCSSPVASHEKFQVLHMNGLHNVAVNFCGCERALPHHVQLLRRGLYPASQVSVKTCATFSLLHHLHLLALSSKGSTYDFYRALEKATNNVGVCVPPSRYRTLLRMVLQWRHLKMLKRGGRGHDMTGIEGTQSGELAVACPSCPHPGINLPLGWEDVPKDKQFLYQLVICMDANFRLKNQLVSTYSADPGLGTGMAYMVDQLPYESYVLSRASDADISTCVGFSALAKANTKYANMDYIFASSILYTKLLLVIISYDIACQWFVNLMKRMEHDWPLELHVNSAVTLRPQIPKLHEPGHQRVGHEEFSFNYAPGVGMTDGECPERIWAGHNALGNATKTQGPGSRHDVLDDHFGHWNWMKYTGMGSTLMRRYKAGLRERNVQVEAHCGFTVSLLDVLVGEWEQTCKEWDEDGYPKKSTSPYHTEGTTLSEAQVRKDLADEESSRLQEGGMAMHSTSASTFLSGTTAHQEASLAEQRNALRTRLRHWEQLHSVYIPGLLQLQADLAINSPPPSVSNSQPEEVELWLPSSLPMDRCQTASMEGLPEMENKLRTAQCHDVLDNVRHILCIKARMVEFKNKHVRGQRDGTRSRSVIDRVHACARVAAEKYRAARRVVPTIHII</sequence>
<reference evidence="3 4" key="1">
    <citation type="submission" date="2014-04" db="EMBL/GenBank/DDBJ databases">
        <authorList>
            <consortium name="DOE Joint Genome Institute"/>
            <person name="Kuo A."/>
            <person name="Kohler A."/>
            <person name="Nagy L.G."/>
            <person name="Floudas D."/>
            <person name="Copeland A."/>
            <person name="Barry K.W."/>
            <person name="Cichocki N."/>
            <person name="Veneault-Fourrey C."/>
            <person name="LaButti K."/>
            <person name="Lindquist E.A."/>
            <person name="Lipzen A."/>
            <person name="Lundell T."/>
            <person name="Morin E."/>
            <person name="Murat C."/>
            <person name="Sun H."/>
            <person name="Tunlid A."/>
            <person name="Henrissat B."/>
            <person name="Grigoriev I.V."/>
            <person name="Hibbett D.S."/>
            <person name="Martin F."/>
            <person name="Nordberg H.P."/>
            <person name="Cantor M.N."/>
            <person name="Hua S.X."/>
        </authorList>
    </citation>
    <scope>NUCLEOTIDE SEQUENCE [LARGE SCALE GENOMIC DNA]</scope>
    <source>
        <strain evidence="3 4">LaAM-08-1</strain>
    </source>
</reference>
<feature type="domain" description="CxC2-like cysteine cluster KDZ transposase-associated" evidence="2">
    <location>
        <begin position="2"/>
        <end position="92"/>
    </location>
</feature>
<proteinExistence type="predicted"/>
<evidence type="ECO:0000313" key="4">
    <source>
        <dbReference type="Proteomes" id="UP000054477"/>
    </source>
</evidence>
<dbReference type="InterPro" id="IPR041457">
    <property type="entry name" value="CxC2_KDZ-assoc"/>
</dbReference>
<feature type="compositionally biased region" description="Polar residues" evidence="1">
    <location>
        <begin position="415"/>
        <end position="429"/>
    </location>
</feature>